<evidence type="ECO:0000256" key="5">
    <source>
        <dbReference type="ARBA" id="ARBA00022692"/>
    </source>
</evidence>
<dbReference type="Pfam" id="PF07715">
    <property type="entry name" value="Plug"/>
    <property type="match status" value="1"/>
</dbReference>
<proteinExistence type="inferred from homology"/>
<keyword evidence="17" id="KW-1185">Reference proteome</keyword>
<evidence type="ECO:0000256" key="6">
    <source>
        <dbReference type="ARBA" id="ARBA00023004"/>
    </source>
</evidence>
<feature type="domain" description="TonB-dependent receptor plug" evidence="14">
    <location>
        <begin position="175"/>
        <end position="284"/>
    </location>
</feature>
<dbReference type="InterPro" id="IPR021731">
    <property type="entry name" value="AMIN_dom"/>
</dbReference>
<evidence type="ECO:0000256" key="4">
    <source>
        <dbReference type="ARBA" id="ARBA00022496"/>
    </source>
</evidence>
<dbReference type="EMBL" id="WVIE01000042">
    <property type="protein sequence ID" value="NDJ19831.1"/>
    <property type="molecule type" value="Genomic_DNA"/>
</dbReference>
<evidence type="ECO:0000313" key="16">
    <source>
        <dbReference type="EMBL" id="NDJ19831.1"/>
    </source>
</evidence>
<evidence type="ECO:0000256" key="1">
    <source>
        <dbReference type="ARBA" id="ARBA00004571"/>
    </source>
</evidence>
<reference evidence="16" key="1">
    <citation type="submission" date="2019-12" db="EMBL/GenBank/DDBJ databases">
        <title>High-Quality draft genome sequences of three cyanobacteria isolated from the limestone walls of the Old Cathedral of Coimbra.</title>
        <authorList>
            <person name="Tiago I."/>
            <person name="Soares F."/>
            <person name="Portugal A."/>
        </authorList>
    </citation>
    <scope>NUCLEOTIDE SEQUENCE</scope>
    <source>
        <strain evidence="16">A</strain>
    </source>
</reference>
<dbReference type="InterPro" id="IPR000531">
    <property type="entry name" value="Beta-barrel_TonB"/>
</dbReference>
<dbReference type="Gene3D" id="2.40.170.20">
    <property type="entry name" value="TonB-dependent receptor, beta-barrel domain"/>
    <property type="match status" value="1"/>
</dbReference>
<evidence type="ECO:0000256" key="8">
    <source>
        <dbReference type="ARBA" id="ARBA00023077"/>
    </source>
</evidence>
<keyword evidence="7" id="KW-0406">Ion transport</keyword>
<dbReference type="PANTHER" id="PTHR32552:SF81">
    <property type="entry name" value="TONB-DEPENDENT OUTER MEMBRANE RECEPTOR"/>
    <property type="match status" value="1"/>
</dbReference>
<dbReference type="PROSITE" id="PS52016">
    <property type="entry name" value="TONB_DEPENDENT_REC_3"/>
    <property type="match status" value="1"/>
</dbReference>
<organism evidence="16 17">
    <name type="scientific">Myxacorys almedinensis A</name>
    <dbReference type="NCBI Taxonomy" id="2690445"/>
    <lineage>
        <taxon>Bacteria</taxon>
        <taxon>Bacillati</taxon>
        <taxon>Cyanobacteriota</taxon>
        <taxon>Cyanophyceae</taxon>
        <taxon>Leptolyngbyales</taxon>
        <taxon>Leptolyngbyaceae</taxon>
        <taxon>Myxacorys</taxon>
        <taxon>Myxacorys almedinensis</taxon>
    </lineage>
</organism>
<keyword evidence="16" id="KW-0675">Receptor</keyword>
<comment type="caution">
    <text evidence="16">The sequence shown here is derived from an EMBL/GenBank/DDBJ whole genome shotgun (WGS) entry which is preliminary data.</text>
</comment>
<evidence type="ECO:0000259" key="13">
    <source>
        <dbReference type="Pfam" id="PF00593"/>
    </source>
</evidence>
<evidence type="ECO:0000256" key="7">
    <source>
        <dbReference type="ARBA" id="ARBA00023065"/>
    </source>
</evidence>
<keyword evidence="9 11" id="KW-0472">Membrane</keyword>
<keyword evidence="2 11" id="KW-0813">Transport</keyword>
<dbReference type="Pfam" id="PF00593">
    <property type="entry name" value="TonB_dep_Rec_b-barrel"/>
    <property type="match status" value="1"/>
</dbReference>
<evidence type="ECO:0000256" key="12">
    <source>
        <dbReference type="RuleBase" id="RU003357"/>
    </source>
</evidence>
<name>A0A8J7Z804_9CYAN</name>
<dbReference type="Pfam" id="PF11741">
    <property type="entry name" value="AMIN"/>
    <property type="match status" value="1"/>
</dbReference>
<dbReference type="RefSeq" id="WP_162425355.1">
    <property type="nucleotide sequence ID" value="NZ_WVIE01000042.1"/>
</dbReference>
<dbReference type="PANTHER" id="PTHR32552">
    <property type="entry name" value="FERRICHROME IRON RECEPTOR-RELATED"/>
    <property type="match status" value="1"/>
</dbReference>
<evidence type="ECO:0000256" key="11">
    <source>
        <dbReference type="PROSITE-ProRule" id="PRU01360"/>
    </source>
</evidence>
<accession>A0A8J7Z804</accession>
<dbReference type="GO" id="GO:0006826">
    <property type="term" value="P:iron ion transport"/>
    <property type="evidence" value="ECO:0007669"/>
    <property type="project" value="UniProtKB-KW"/>
</dbReference>
<evidence type="ECO:0000259" key="15">
    <source>
        <dbReference type="Pfam" id="PF11741"/>
    </source>
</evidence>
<keyword evidence="8 12" id="KW-0798">TonB box</keyword>
<dbReference type="InterPro" id="IPR036942">
    <property type="entry name" value="Beta-barrel_TonB_sf"/>
</dbReference>
<dbReference type="InterPro" id="IPR039426">
    <property type="entry name" value="TonB-dep_rcpt-like"/>
</dbReference>
<gene>
    <name evidence="16" type="ORF">GS601_21505</name>
</gene>
<dbReference type="GO" id="GO:0009279">
    <property type="term" value="C:cell outer membrane"/>
    <property type="evidence" value="ECO:0007669"/>
    <property type="project" value="UniProtKB-SubCell"/>
</dbReference>
<evidence type="ECO:0000313" key="17">
    <source>
        <dbReference type="Proteomes" id="UP000646053"/>
    </source>
</evidence>
<keyword evidence="3 11" id="KW-1134">Transmembrane beta strand</keyword>
<comment type="subcellular location">
    <subcellularLocation>
        <location evidence="1 11">Cell outer membrane</location>
        <topology evidence="1 11">Multi-pass membrane protein</topology>
    </subcellularLocation>
</comment>
<protein>
    <submittedName>
        <fullName evidence="16">TonB-dependent receptor</fullName>
    </submittedName>
</protein>
<feature type="domain" description="TonB-dependent receptor-like beta-barrel" evidence="13">
    <location>
        <begin position="380"/>
        <end position="608"/>
    </location>
</feature>
<keyword evidence="6" id="KW-0408">Iron</keyword>
<evidence type="ECO:0000256" key="3">
    <source>
        <dbReference type="ARBA" id="ARBA00022452"/>
    </source>
</evidence>
<dbReference type="SUPFAM" id="SSF56935">
    <property type="entry name" value="Porins"/>
    <property type="match status" value="1"/>
</dbReference>
<keyword evidence="5 11" id="KW-0812">Transmembrane</keyword>
<sequence>MSLILTALLPTSTSANPVSNSPDLPSPPHLLTPPHLKDFQHPATTVKNWLAQAPMPATITNIRLNPGDGEIEIVIETADGQTLQGEVKQESDRLVVTIPNAQLQSAFRQNNPLKGITSIIATNITPTSFQVAIAGENRVPLEGDILASNAGLTVSVFTEPEEEITVTAEKREDTPQNVPISITVLPRQQLEDAQIDSLQSIANNTPNFTFFRGSAGASYFNFYSIRGLSNFNFLSPQDNVAFYVDDVPYDYAGFLDGILFDLEQVEVLRGPQSTLYGRSSQGGVVNIISRRPTNKPEIRAAASYGNYNARNLQLSLSDAVLPDQLFFRLAGIYKARDGIAENTFLNRDVGARSGLAGRAEILWTPSREWSISFNSTLSADDDGGPIFVSRDTPNPFKFAQDFEGFHRLDNNTQALKIAYDGAGFQAVSVTTRRSGKQDFASESDFTEVDLFRGIGAFDTTVWTQEIRFQSPKTADRFRWVVGSYFESREFNTLRDGLVVSDLGAAFSGLPFAGTSNISAEQQRYTYAAFGQLDYQPIEPLTLFAGVRYESSRAELARRRIFTVPGFGDVPLSPEVRGLEEKSDELIPRFGAQYRFNPNVIAYGTIASTMAHLNLLIYSSVPMECILIPVSQYLAMALKNSSTLPTLRHSVTASRNH</sequence>
<evidence type="ECO:0000256" key="9">
    <source>
        <dbReference type="ARBA" id="ARBA00023136"/>
    </source>
</evidence>
<dbReference type="Proteomes" id="UP000646053">
    <property type="component" value="Unassembled WGS sequence"/>
</dbReference>
<comment type="similarity">
    <text evidence="11 12">Belongs to the TonB-dependent receptor family.</text>
</comment>
<keyword evidence="10 11" id="KW-0998">Cell outer membrane</keyword>
<evidence type="ECO:0000256" key="2">
    <source>
        <dbReference type="ARBA" id="ARBA00022448"/>
    </source>
</evidence>
<feature type="domain" description="AMIN" evidence="15">
    <location>
        <begin position="61"/>
        <end position="137"/>
    </location>
</feature>
<evidence type="ECO:0000256" key="10">
    <source>
        <dbReference type="ARBA" id="ARBA00023237"/>
    </source>
</evidence>
<dbReference type="InterPro" id="IPR012910">
    <property type="entry name" value="Plug_dom"/>
</dbReference>
<dbReference type="AlphaFoldDB" id="A0A8J7Z804"/>
<evidence type="ECO:0000259" key="14">
    <source>
        <dbReference type="Pfam" id="PF07715"/>
    </source>
</evidence>
<keyword evidence="4" id="KW-0410">Iron transport</keyword>